<accession>A0A377QZC7</accession>
<evidence type="ECO:0000313" key="2">
    <source>
        <dbReference type="EMBL" id="STR00219.1"/>
    </source>
</evidence>
<organism evidence="2 3">
    <name type="scientific">Kingella potus</name>
    <dbReference type="NCBI Taxonomy" id="265175"/>
    <lineage>
        <taxon>Bacteria</taxon>
        <taxon>Pseudomonadati</taxon>
        <taxon>Pseudomonadota</taxon>
        <taxon>Betaproteobacteria</taxon>
        <taxon>Neisseriales</taxon>
        <taxon>Neisseriaceae</taxon>
        <taxon>Kingella</taxon>
    </lineage>
</organism>
<dbReference type="RefSeq" id="WP_115307521.1">
    <property type="nucleotide sequence ID" value="NZ_UGJJ01000001.1"/>
</dbReference>
<reference evidence="2 3" key="1">
    <citation type="submission" date="2018-06" db="EMBL/GenBank/DDBJ databases">
        <authorList>
            <consortium name="Pathogen Informatics"/>
            <person name="Doyle S."/>
        </authorList>
    </citation>
    <scope>NUCLEOTIDE SEQUENCE [LARGE SCALE GENOMIC DNA]</scope>
    <source>
        <strain evidence="2 3">NCTC13336</strain>
    </source>
</reference>
<keyword evidence="3" id="KW-1185">Reference proteome</keyword>
<evidence type="ECO:0000256" key="1">
    <source>
        <dbReference type="SAM" id="SignalP"/>
    </source>
</evidence>
<protein>
    <recommendedName>
        <fullName evidence="4">Lipoprotein</fullName>
    </recommendedName>
</protein>
<evidence type="ECO:0000313" key="3">
    <source>
        <dbReference type="Proteomes" id="UP000254293"/>
    </source>
</evidence>
<sequence length="192" mass="20531">MFHSKNTTVRRPDTTAAGLPGRLLRRLCLAFALLAATLSLAACGSPQRSDLVTIGGALLAAGVNEGLENEYMQRLQQAQNETEVRAVLQDQLDLLQKAVPALQNLNLKSEEGKSIRAKLVGGMEKMSGSLQKIQAADFDNAAVMQTAEAEMNAGVREVMAGMQEFAVVAKAHGIPFDEVLLQQKIKEAGAAE</sequence>
<gene>
    <name evidence="2" type="ORF">NCTC13336_00416</name>
</gene>
<name>A0A377QZC7_9NEIS</name>
<feature type="signal peptide" evidence="1">
    <location>
        <begin position="1"/>
        <end position="41"/>
    </location>
</feature>
<feature type="chain" id="PRO_5016573079" description="Lipoprotein" evidence="1">
    <location>
        <begin position="42"/>
        <end position="192"/>
    </location>
</feature>
<dbReference type="Proteomes" id="UP000254293">
    <property type="component" value="Unassembled WGS sequence"/>
</dbReference>
<dbReference type="EMBL" id="UGJJ01000001">
    <property type="protein sequence ID" value="STR00219.1"/>
    <property type="molecule type" value="Genomic_DNA"/>
</dbReference>
<dbReference type="OrthoDB" id="9976667at2"/>
<keyword evidence="1" id="KW-0732">Signal</keyword>
<dbReference type="AlphaFoldDB" id="A0A377QZC7"/>
<proteinExistence type="predicted"/>
<evidence type="ECO:0008006" key="4">
    <source>
        <dbReference type="Google" id="ProtNLM"/>
    </source>
</evidence>